<name>A0A1X6N5H6_9APHY</name>
<evidence type="ECO:0000313" key="3">
    <source>
        <dbReference type="Proteomes" id="UP000194127"/>
    </source>
</evidence>
<sequence length="446" mass="49710">MSLDKNLFTLNVSPRPDDPDIVELIDPLGTIHYRKQRVQGTTYAVDVYDPVAESKLITATAPNATSKHKTLQLYNPDAVVEFKYTGTISFKWAFKWEDHDFEWRREECYMLRKPDPAVLVAVTKEPAGRLKTTSVQILDYNLNRFDIDDRKGLEIVMLTTLLTLHDANDASHAPRPTENAGTASLPGMSGTTPPPIPPRPPPRMGIERIQELHMLRNLQGEGAANEIEVGEEGAAEDYAEHAFSLLKDEAMLMITISSASPVEVPKVLRVVEETKRLRHKAGMDDEEALFQYVTYGSMGPGRKGPRRINLNDPEPKHKGPPSTYAPPSSIMVHLSKFDMPELRPKPEVKDPGPELGWIVDGGASSSTAHTAGKSEDKEKSKSKGKEKEKEKLPSRAEAELQRELEKAQKRADRELKKTGKGHKKKGMSRPFALHEQPADGILEAHL</sequence>
<dbReference type="GeneID" id="36329847"/>
<feature type="compositionally biased region" description="Basic residues" evidence="1">
    <location>
        <begin position="418"/>
        <end position="427"/>
    </location>
</feature>
<dbReference type="RefSeq" id="XP_024340652.1">
    <property type="nucleotide sequence ID" value="XM_024484898.1"/>
</dbReference>
<feature type="region of interest" description="Disordered" evidence="1">
    <location>
        <begin position="169"/>
        <end position="204"/>
    </location>
</feature>
<feature type="compositionally biased region" description="Basic and acidic residues" evidence="1">
    <location>
        <begin position="341"/>
        <end position="352"/>
    </location>
</feature>
<protein>
    <submittedName>
        <fullName evidence="2">Uncharacterized protein</fullName>
    </submittedName>
</protein>
<reference evidence="2 3" key="1">
    <citation type="submission" date="2017-04" db="EMBL/GenBank/DDBJ databases">
        <title>Genome Sequence of the Model Brown-Rot Fungus Postia placenta SB12.</title>
        <authorList>
            <consortium name="DOE Joint Genome Institute"/>
            <person name="Gaskell J."/>
            <person name="Kersten P."/>
            <person name="Larrondo L.F."/>
            <person name="Canessa P."/>
            <person name="Martinez D."/>
            <person name="Hibbett D."/>
            <person name="Schmoll M."/>
            <person name="Kubicek C.P."/>
            <person name="Martinez A.T."/>
            <person name="Yadav J."/>
            <person name="Master E."/>
            <person name="Magnuson J.K."/>
            <person name="James T."/>
            <person name="Yaver D."/>
            <person name="Berka R."/>
            <person name="Labutti K."/>
            <person name="Lipzen A."/>
            <person name="Aerts A."/>
            <person name="Barry K."/>
            <person name="Henrissat B."/>
            <person name="Blanchette R."/>
            <person name="Grigoriev I."/>
            <person name="Cullen D."/>
        </authorList>
    </citation>
    <scope>NUCLEOTIDE SEQUENCE [LARGE SCALE GENOMIC DNA]</scope>
    <source>
        <strain evidence="2 3">MAD-698-R-SB12</strain>
    </source>
</reference>
<feature type="region of interest" description="Disordered" evidence="1">
    <location>
        <begin position="341"/>
        <end position="446"/>
    </location>
</feature>
<evidence type="ECO:0000313" key="2">
    <source>
        <dbReference type="EMBL" id="OSX63858.1"/>
    </source>
</evidence>
<organism evidence="2 3">
    <name type="scientific">Postia placenta MAD-698-R-SB12</name>
    <dbReference type="NCBI Taxonomy" id="670580"/>
    <lineage>
        <taxon>Eukaryota</taxon>
        <taxon>Fungi</taxon>
        <taxon>Dikarya</taxon>
        <taxon>Basidiomycota</taxon>
        <taxon>Agaricomycotina</taxon>
        <taxon>Agaricomycetes</taxon>
        <taxon>Polyporales</taxon>
        <taxon>Adustoporiaceae</taxon>
        <taxon>Rhodonia</taxon>
    </lineage>
</organism>
<dbReference type="EMBL" id="KZ110594">
    <property type="protein sequence ID" value="OSX63858.1"/>
    <property type="molecule type" value="Genomic_DNA"/>
</dbReference>
<proteinExistence type="predicted"/>
<feature type="region of interest" description="Disordered" evidence="1">
    <location>
        <begin position="300"/>
        <end position="328"/>
    </location>
</feature>
<keyword evidence="3" id="KW-1185">Reference proteome</keyword>
<feature type="compositionally biased region" description="Basic and acidic residues" evidence="1">
    <location>
        <begin position="372"/>
        <end position="417"/>
    </location>
</feature>
<gene>
    <name evidence="2" type="ORF">POSPLADRAFT_1138353</name>
</gene>
<dbReference type="AlphaFoldDB" id="A0A1X6N5H6"/>
<evidence type="ECO:0000256" key="1">
    <source>
        <dbReference type="SAM" id="MobiDB-lite"/>
    </source>
</evidence>
<dbReference type="STRING" id="670580.A0A1X6N5H6"/>
<dbReference type="Proteomes" id="UP000194127">
    <property type="component" value="Unassembled WGS sequence"/>
</dbReference>
<dbReference type="OrthoDB" id="3357341at2759"/>
<accession>A0A1X6N5H6</accession>
<feature type="compositionally biased region" description="Pro residues" evidence="1">
    <location>
        <begin position="192"/>
        <end position="203"/>
    </location>
</feature>